<organism evidence="1 2">
    <name type="scientific">Peronosclerospora sorghi</name>
    <dbReference type="NCBI Taxonomy" id="230839"/>
    <lineage>
        <taxon>Eukaryota</taxon>
        <taxon>Sar</taxon>
        <taxon>Stramenopiles</taxon>
        <taxon>Oomycota</taxon>
        <taxon>Peronosporomycetes</taxon>
        <taxon>Peronosporales</taxon>
        <taxon>Peronosporaceae</taxon>
        <taxon>Peronosclerospora</taxon>
    </lineage>
</organism>
<dbReference type="EMBL" id="CM047590">
    <property type="protein sequence ID" value="KAI9919719.1"/>
    <property type="molecule type" value="Genomic_DNA"/>
</dbReference>
<accession>A0ACC0WLJ4</accession>
<protein>
    <submittedName>
        <fullName evidence="1">Uncharacterized protein</fullName>
    </submittedName>
</protein>
<sequence length="381" mass="41799">MATLPVGMQLVSALDDTELQTFSPIGDAPSEHVRRALFLPLESEDAVEMDIDVDVFRPSAMLEATAFGINLEELYYGSTFQPDLGHAEEDIEQMLSCESEDGSLQSHHQHETAPGQGCQCRTFAIRADRVQAQRERMTASIAAKDQTRVLRHTFGSGKRLQGFGFEKQATRGPTQGQDSKIVDVKVIPARDAASASSTVKNEDSTTENTTEVAKVMIPKSFLSVKEETTAPQRMLHKSLSLESDQKISSPLHRNRSVSTSSSPLSTVSFVSLESTITTPLSTTSRSTLHADMPMRRRSLSPADGLEKMATTNSKSVMPKMSMLRGTFQVSPGQDSVQFVRPTAVLPPRYFRGALGSPHKRRAHSKTIHSFTQSMSFSFSNS</sequence>
<evidence type="ECO:0000313" key="2">
    <source>
        <dbReference type="Proteomes" id="UP001163321"/>
    </source>
</evidence>
<evidence type="ECO:0000313" key="1">
    <source>
        <dbReference type="EMBL" id="KAI9919719.1"/>
    </source>
</evidence>
<comment type="caution">
    <text evidence="1">The sequence shown here is derived from an EMBL/GenBank/DDBJ whole genome shotgun (WGS) entry which is preliminary data.</text>
</comment>
<dbReference type="Proteomes" id="UP001163321">
    <property type="component" value="Chromosome 11"/>
</dbReference>
<gene>
    <name evidence="1" type="ORF">PsorP6_017672</name>
</gene>
<reference evidence="1 2" key="1">
    <citation type="journal article" date="2022" name="bioRxiv">
        <title>The genome of the oomycete Peronosclerospora sorghi, a cosmopolitan pathogen of maize and sorghum, is inflated with dispersed pseudogenes.</title>
        <authorList>
            <person name="Fletcher K."/>
            <person name="Martin F."/>
            <person name="Isakeit T."/>
            <person name="Cavanaugh K."/>
            <person name="Magill C."/>
            <person name="Michelmore R."/>
        </authorList>
    </citation>
    <scope>NUCLEOTIDE SEQUENCE [LARGE SCALE GENOMIC DNA]</scope>
    <source>
        <strain evidence="1">P6</strain>
    </source>
</reference>
<name>A0ACC0WLJ4_9STRA</name>
<proteinExistence type="predicted"/>
<keyword evidence="2" id="KW-1185">Reference proteome</keyword>